<proteinExistence type="predicted"/>
<comment type="caution">
    <text evidence="2">The sequence shown here is derived from an EMBL/GenBank/DDBJ whole genome shotgun (WGS) entry which is preliminary data.</text>
</comment>
<organism evidence="2 3">
    <name type="scientific">Xylaria bambusicola</name>
    <dbReference type="NCBI Taxonomy" id="326684"/>
    <lineage>
        <taxon>Eukaryota</taxon>
        <taxon>Fungi</taxon>
        <taxon>Dikarya</taxon>
        <taxon>Ascomycota</taxon>
        <taxon>Pezizomycotina</taxon>
        <taxon>Sordariomycetes</taxon>
        <taxon>Xylariomycetidae</taxon>
        <taxon>Xylariales</taxon>
        <taxon>Xylariaceae</taxon>
        <taxon>Xylaria</taxon>
    </lineage>
</organism>
<keyword evidence="3" id="KW-1185">Reference proteome</keyword>
<evidence type="ECO:0000313" key="2">
    <source>
        <dbReference type="EMBL" id="KAK5626357.1"/>
    </source>
</evidence>
<gene>
    <name evidence="2" type="ORF">RRF57_002072</name>
</gene>
<dbReference type="Proteomes" id="UP001305414">
    <property type="component" value="Unassembled WGS sequence"/>
</dbReference>
<dbReference type="EMBL" id="JAWHQM010000003">
    <property type="protein sequence ID" value="KAK5626357.1"/>
    <property type="molecule type" value="Genomic_DNA"/>
</dbReference>
<dbReference type="AlphaFoldDB" id="A0AAN7Z1G6"/>
<evidence type="ECO:0000313" key="3">
    <source>
        <dbReference type="Proteomes" id="UP001305414"/>
    </source>
</evidence>
<protein>
    <submittedName>
        <fullName evidence="2">Uncharacterized protein</fullName>
    </submittedName>
</protein>
<sequence>MTSSPFSSPLLGDSDSQAQQAQAQLPGMRTTRAAVSAQIQLAGEKYSSHHRQRKFARCSRQDTKDDGTIGTICSPASPDIDQDDDSPAIGTQDNAAKEYSDAQDNVLASRDELMEHPEQEEEDDQDAESERYLVEMMKVYMDEELYSIFDLLKMNYIYHRRRDSERNLKISYTYLIKLSKGKLSSRKTCTKITNKSGIILYERHTSTVNNKICDG</sequence>
<feature type="region of interest" description="Disordered" evidence="1">
    <location>
        <begin position="1"/>
        <end position="102"/>
    </location>
</feature>
<accession>A0AAN7Z1G6</accession>
<reference evidence="2 3" key="1">
    <citation type="submission" date="2023-10" db="EMBL/GenBank/DDBJ databases">
        <title>Draft genome sequence of Xylaria bambusicola isolate GMP-LS, the root and basal stem rot pathogen of sugarcane in Indonesia.</title>
        <authorList>
            <person name="Selvaraj P."/>
            <person name="Muralishankar V."/>
            <person name="Muruganantham S."/>
            <person name="Sp S."/>
            <person name="Haryani S."/>
            <person name="Lau K.J.X."/>
            <person name="Naqvi N.I."/>
        </authorList>
    </citation>
    <scope>NUCLEOTIDE SEQUENCE [LARGE SCALE GENOMIC DNA]</scope>
    <source>
        <strain evidence="2">GMP-LS</strain>
    </source>
</reference>
<feature type="compositionally biased region" description="Basic residues" evidence="1">
    <location>
        <begin position="48"/>
        <end position="57"/>
    </location>
</feature>
<name>A0AAN7Z1G6_9PEZI</name>
<evidence type="ECO:0000256" key="1">
    <source>
        <dbReference type="SAM" id="MobiDB-lite"/>
    </source>
</evidence>